<dbReference type="GO" id="GO:0003746">
    <property type="term" value="F:translation elongation factor activity"/>
    <property type="evidence" value="ECO:0007669"/>
    <property type="project" value="UniProtKB-UniRule"/>
</dbReference>
<dbReference type="SUPFAM" id="SSF52833">
    <property type="entry name" value="Thioredoxin-like"/>
    <property type="match status" value="1"/>
</dbReference>
<sequence length="435" mass="48902">MALKLYTNPGNFRAFKILVAALYNGVDIDVVDLDLAAKKSTDVLAKSPAGKVPVLETPQGLLFESNAIARYIARARRDTDLYGVSFFDSGLVDAWIDFAAQEVELPATLWVYPVFGYLPHNAAVTEKAKADLGAAMEILDNHLADKTYLVGEKVTLADITVASALVYPYKIVMSPEYRAQYPHVLRWFLTIVNQPHFRAVTGDVVLAEKELVPSGAPPALALPAKGAGKKEKKEKKEKAAAPKQEKKKEEAPAKTGEDLEEQLAKEEKKKAAEHPLKILDRESPSEFVMDTWKKTYSNARSYDQAMDEFWKVFDSLGYSLWFCNYQYNSELTKLFMTCNLVSGFVQRTDELRKWAFGCMWILGEDAPGKMEIRGLWLMRGQSDSYIKSANPDAEFYTWTKVPTPVSDEDKKKVQEYWCSDDSLVGLPVLDCKVFK</sequence>
<dbReference type="SFLD" id="SFLDG00358">
    <property type="entry name" value="Main_(cytGST)"/>
    <property type="match status" value="1"/>
</dbReference>
<dbReference type="Gene3D" id="1.20.1050.10">
    <property type="match status" value="1"/>
</dbReference>
<dbReference type="InterPro" id="IPR004046">
    <property type="entry name" value="GST_C"/>
</dbReference>
<dbReference type="FunFam" id="3.30.70.1010:FF:000001">
    <property type="entry name" value="Elongation factor 1-gamma 1"/>
    <property type="match status" value="1"/>
</dbReference>
<dbReference type="PROSITE" id="PS50040">
    <property type="entry name" value="EF1G_C"/>
    <property type="match status" value="1"/>
</dbReference>
<dbReference type="InterPro" id="IPR036282">
    <property type="entry name" value="Glutathione-S-Trfase_C_sf"/>
</dbReference>
<evidence type="ECO:0000256" key="3">
    <source>
        <dbReference type="PROSITE-ProRule" id="PRU00519"/>
    </source>
</evidence>
<dbReference type="SMART" id="SM01183">
    <property type="entry name" value="EF1G"/>
    <property type="match status" value="1"/>
</dbReference>
<dbReference type="PANTHER" id="PTHR43986">
    <property type="entry name" value="ELONGATION FACTOR 1-GAMMA"/>
    <property type="match status" value="1"/>
</dbReference>
<feature type="domain" description="EF-1-gamma C-terminal" evidence="5">
    <location>
        <begin position="272"/>
        <end position="435"/>
    </location>
</feature>
<dbReference type="FunFam" id="1.20.1050.10:FF:000006">
    <property type="entry name" value="Elongation factor 1 gamma"/>
    <property type="match status" value="1"/>
</dbReference>
<dbReference type="InterPro" id="IPR050802">
    <property type="entry name" value="EF-GSTs"/>
</dbReference>
<evidence type="ECO:0000256" key="2">
    <source>
        <dbReference type="ARBA" id="ARBA00022917"/>
    </source>
</evidence>
<dbReference type="GO" id="GO:0005737">
    <property type="term" value="C:cytoplasm"/>
    <property type="evidence" value="ECO:0007669"/>
    <property type="project" value="TreeGrafter"/>
</dbReference>
<dbReference type="InterPro" id="IPR004045">
    <property type="entry name" value="Glutathione_S-Trfase_N"/>
</dbReference>
<dbReference type="Pfam" id="PF02798">
    <property type="entry name" value="GST_N"/>
    <property type="match status" value="1"/>
</dbReference>
<dbReference type="OrthoDB" id="249703at2759"/>
<dbReference type="CDD" id="cd03044">
    <property type="entry name" value="GST_N_EF1Bgamma"/>
    <property type="match status" value="1"/>
</dbReference>
<dbReference type="Proteomes" id="UP000355283">
    <property type="component" value="Unassembled WGS sequence"/>
</dbReference>
<reference evidence="8 9" key="1">
    <citation type="submission" date="2019-01" db="EMBL/GenBank/DDBJ databases">
        <title>Nuclear Genome Assembly of the Microalgal Biofuel strain Nannochloropsis salina CCMP1776.</title>
        <authorList>
            <person name="Hovde B."/>
        </authorList>
    </citation>
    <scope>NUCLEOTIDE SEQUENCE [LARGE SCALE GENOMIC DNA]</scope>
    <source>
        <strain evidence="8 9">CCMP1776</strain>
    </source>
</reference>
<keyword evidence="2 3" id="KW-0648">Protein biosynthesis</keyword>
<dbReference type="EMBL" id="SDOX01000175">
    <property type="protein sequence ID" value="TFJ80256.1"/>
    <property type="molecule type" value="Genomic_DNA"/>
</dbReference>
<feature type="compositionally biased region" description="Basic and acidic residues" evidence="4">
    <location>
        <begin position="228"/>
        <end position="275"/>
    </location>
</feature>
<dbReference type="PANTHER" id="PTHR43986:SF1">
    <property type="entry name" value="ELONGATION FACTOR 1-GAMMA"/>
    <property type="match status" value="1"/>
</dbReference>
<dbReference type="AlphaFoldDB" id="A0A4D9CNF1"/>
<dbReference type="GO" id="GO:0005634">
    <property type="term" value="C:nucleus"/>
    <property type="evidence" value="ECO:0007669"/>
    <property type="project" value="TreeGrafter"/>
</dbReference>
<dbReference type="SUPFAM" id="SSF89942">
    <property type="entry name" value="eEF1-gamma domain"/>
    <property type="match status" value="1"/>
</dbReference>
<feature type="region of interest" description="Disordered" evidence="4">
    <location>
        <begin position="217"/>
        <end position="275"/>
    </location>
</feature>
<feature type="domain" description="GST N-terminal" evidence="6">
    <location>
        <begin position="1"/>
        <end position="80"/>
    </location>
</feature>
<evidence type="ECO:0000256" key="4">
    <source>
        <dbReference type="SAM" id="MobiDB-lite"/>
    </source>
</evidence>
<dbReference type="SFLD" id="SFLDS00019">
    <property type="entry name" value="Glutathione_Transferase_(cytos"/>
    <property type="match status" value="1"/>
</dbReference>
<evidence type="ECO:0000256" key="1">
    <source>
        <dbReference type="ARBA" id="ARBA00022768"/>
    </source>
</evidence>
<dbReference type="PROSITE" id="PS50405">
    <property type="entry name" value="GST_CTER"/>
    <property type="match status" value="1"/>
</dbReference>
<dbReference type="InterPro" id="IPR036249">
    <property type="entry name" value="Thioredoxin-like_sf"/>
</dbReference>
<dbReference type="Gene3D" id="3.30.70.1010">
    <property type="entry name" value="Translation elongation factor EF1B, gamma chain, conserved domain"/>
    <property type="match status" value="1"/>
</dbReference>
<evidence type="ECO:0000259" key="6">
    <source>
        <dbReference type="PROSITE" id="PS50404"/>
    </source>
</evidence>
<dbReference type="PROSITE" id="PS50404">
    <property type="entry name" value="GST_NTER"/>
    <property type="match status" value="1"/>
</dbReference>
<dbReference type="InterPro" id="IPR010987">
    <property type="entry name" value="Glutathione-S-Trfase_C-like"/>
</dbReference>
<evidence type="ECO:0008006" key="10">
    <source>
        <dbReference type="Google" id="ProtNLM"/>
    </source>
</evidence>
<organism evidence="8 9">
    <name type="scientific">Nannochloropsis salina CCMP1776</name>
    <dbReference type="NCBI Taxonomy" id="1027361"/>
    <lineage>
        <taxon>Eukaryota</taxon>
        <taxon>Sar</taxon>
        <taxon>Stramenopiles</taxon>
        <taxon>Ochrophyta</taxon>
        <taxon>Eustigmatophyceae</taxon>
        <taxon>Eustigmatales</taxon>
        <taxon>Monodopsidaceae</taxon>
        <taxon>Microchloropsis</taxon>
        <taxon>Microchloropsis salina</taxon>
    </lineage>
</organism>
<dbReference type="Pfam" id="PF00043">
    <property type="entry name" value="GST_C"/>
    <property type="match status" value="1"/>
</dbReference>
<keyword evidence="9" id="KW-1185">Reference proteome</keyword>
<dbReference type="Gene3D" id="3.40.30.10">
    <property type="entry name" value="Glutaredoxin"/>
    <property type="match status" value="1"/>
</dbReference>
<comment type="caution">
    <text evidence="8">The sequence shown here is derived from an EMBL/GenBank/DDBJ whole genome shotgun (WGS) entry which is preliminary data.</text>
</comment>
<name>A0A4D9CNF1_9STRA</name>
<evidence type="ECO:0000313" key="8">
    <source>
        <dbReference type="EMBL" id="TFJ80256.1"/>
    </source>
</evidence>
<dbReference type="InterPro" id="IPR040079">
    <property type="entry name" value="Glutathione_S-Trfase"/>
</dbReference>
<dbReference type="InterPro" id="IPR001662">
    <property type="entry name" value="EF1B_G_C"/>
</dbReference>
<feature type="compositionally biased region" description="Low complexity" evidence="4">
    <location>
        <begin position="217"/>
        <end position="226"/>
    </location>
</feature>
<accession>A0A4D9CNF1</accession>
<dbReference type="Pfam" id="PF00647">
    <property type="entry name" value="EF1G"/>
    <property type="match status" value="1"/>
</dbReference>
<protein>
    <recommendedName>
        <fullName evidence="10">GST C-terminal domain-containing protein</fullName>
    </recommendedName>
</protein>
<proteinExistence type="predicted"/>
<dbReference type="FunFam" id="3.40.30.10:FF:000148">
    <property type="entry name" value="Elongation factor 1B gamma"/>
    <property type="match status" value="1"/>
</dbReference>
<keyword evidence="1 3" id="KW-0251">Elongation factor</keyword>
<dbReference type="CDD" id="cd03181">
    <property type="entry name" value="GST_C_EF1Bgamma_like"/>
    <property type="match status" value="1"/>
</dbReference>
<feature type="domain" description="GST C-terminal" evidence="7">
    <location>
        <begin position="85"/>
        <end position="219"/>
    </location>
</feature>
<evidence type="ECO:0000313" key="9">
    <source>
        <dbReference type="Proteomes" id="UP000355283"/>
    </source>
</evidence>
<dbReference type="InterPro" id="IPR036433">
    <property type="entry name" value="EF1B_G_C_sf"/>
</dbReference>
<evidence type="ECO:0000259" key="5">
    <source>
        <dbReference type="PROSITE" id="PS50040"/>
    </source>
</evidence>
<evidence type="ECO:0000259" key="7">
    <source>
        <dbReference type="PROSITE" id="PS50405"/>
    </source>
</evidence>
<gene>
    <name evidence="8" type="ORF">NSK_008399</name>
</gene>
<dbReference type="SUPFAM" id="SSF47616">
    <property type="entry name" value="GST C-terminal domain-like"/>
    <property type="match status" value="1"/>
</dbReference>